<comment type="subcellular location">
    <subcellularLocation>
        <location evidence="1">Cell membrane</location>
        <topology evidence="1">Multi-pass membrane protein</topology>
    </subcellularLocation>
</comment>
<feature type="transmembrane region" description="Helical" evidence="6">
    <location>
        <begin position="20"/>
        <end position="44"/>
    </location>
</feature>
<name>A0A833JB67_9BACT</name>
<dbReference type="InterPro" id="IPR051449">
    <property type="entry name" value="ABC-2_transporter_component"/>
</dbReference>
<keyword evidence="2" id="KW-1003">Cell membrane</keyword>
<dbReference type="EMBL" id="WFLN01000010">
    <property type="protein sequence ID" value="KAB8028068.1"/>
    <property type="molecule type" value="Genomic_DNA"/>
</dbReference>
<evidence type="ECO:0000256" key="3">
    <source>
        <dbReference type="ARBA" id="ARBA00022692"/>
    </source>
</evidence>
<evidence type="ECO:0000256" key="1">
    <source>
        <dbReference type="ARBA" id="ARBA00004651"/>
    </source>
</evidence>
<accession>A0A833JB67</accession>
<feature type="transmembrane region" description="Helical" evidence="6">
    <location>
        <begin position="210"/>
        <end position="235"/>
    </location>
</feature>
<dbReference type="GO" id="GO:0005886">
    <property type="term" value="C:plasma membrane"/>
    <property type="evidence" value="ECO:0007669"/>
    <property type="project" value="UniProtKB-SubCell"/>
</dbReference>
<evidence type="ECO:0000256" key="4">
    <source>
        <dbReference type="ARBA" id="ARBA00022989"/>
    </source>
</evidence>
<dbReference type="PANTHER" id="PTHR30294:SF29">
    <property type="entry name" value="MULTIDRUG ABC TRANSPORTER PERMEASE YBHS-RELATED"/>
    <property type="match status" value="1"/>
</dbReference>
<evidence type="ECO:0000256" key="2">
    <source>
        <dbReference type="ARBA" id="ARBA00022475"/>
    </source>
</evidence>
<protein>
    <recommendedName>
        <fullName evidence="7">ABC-2 type transporter transmembrane domain-containing protein</fullName>
    </recommendedName>
</protein>
<proteinExistence type="predicted"/>
<evidence type="ECO:0000256" key="6">
    <source>
        <dbReference type="SAM" id="Phobius"/>
    </source>
</evidence>
<feature type="transmembrane region" description="Helical" evidence="6">
    <location>
        <begin position="107"/>
        <end position="127"/>
    </location>
</feature>
<evidence type="ECO:0000313" key="8">
    <source>
        <dbReference type="EMBL" id="KAB8028068.1"/>
    </source>
</evidence>
<keyword evidence="4 6" id="KW-1133">Transmembrane helix</keyword>
<dbReference type="RefSeq" id="WP_152213889.1">
    <property type="nucleotide sequence ID" value="NZ_WFLN01000010.1"/>
</dbReference>
<dbReference type="InterPro" id="IPR013525">
    <property type="entry name" value="ABC2_TM"/>
</dbReference>
<reference evidence="8 9" key="1">
    <citation type="submission" date="2019-10" db="EMBL/GenBank/DDBJ databases">
        <title>New genus of Silvanigrellaceae.</title>
        <authorList>
            <person name="Pitt A."/>
            <person name="Hahn M.W."/>
        </authorList>
    </citation>
    <scope>NUCLEOTIDE SEQUENCE [LARGE SCALE GENOMIC DNA]</scope>
    <source>
        <strain evidence="8 9">33A1-SZDP</strain>
    </source>
</reference>
<keyword evidence="5 6" id="KW-0472">Membrane</keyword>
<sequence>MSVTLAIAERDFKGFFGTPLGWIVACIIFLISGIVFFIVVQMLLIRGQSIDPVADIFGQILNFLNYINIFIIPAFTMKTMSEDLGSGTYRLQASAPISTWSIVGGKFLGVMMYFAIIGILMLLYPLYTVIFTQPDFKVLLSGWLGLILNCATIISIGLFIGSFTRNPIISYLGSAFFILLFIFSGFIPGIPDWYRHSVNLLELSSDFTRGVIKTGSVATYLAIISVFLFLCRFVVESKKWRF</sequence>
<organism evidence="8 9">
    <name type="scientific">Fluviispira multicolorata</name>
    <dbReference type="NCBI Taxonomy" id="2654512"/>
    <lineage>
        <taxon>Bacteria</taxon>
        <taxon>Pseudomonadati</taxon>
        <taxon>Bdellovibrionota</taxon>
        <taxon>Oligoflexia</taxon>
        <taxon>Silvanigrellales</taxon>
        <taxon>Silvanigrellaceae</taxon>
        <taxon>Fluviispira</taxon>
    </lineage>
</organism>
<feature type="transmembrane region" description="Helical" evidence="6">
    <location>
        <begin position="139"/>
        <end position="161"/>
    </location>
</feature>
<dbReference type="PANTHER" id="PTHR30294">
    <property type="entry name" value="MEMBRANE COMPONENT OF ABC TRANSPORTER YHHJ-RELATED"/>
    <property type="match status" value="1"/>
</dbReference>
<dbReference type="AlphaFoldDB" id="A0A833JB67"/>
<feature type="transmembrane region" description="Helical" evidence="6">
    <location>
        <begin position="56"/>
        <end position="75"/>
    </location>
</feature>
<gene>
    <name evidence="8" type="ORF">GCL57_13535</name>
</gene>
<evidence type="ECO:0000313" key="9">
    <source>
        <dbReference type="Proteomes" id="UP000442694"/>
    </source>
</evidence>
<keyword evidence="3 6" id="KW-0812">Transmembrane</keyword>
<feature type="transmembrane region" description="Helical" evidence="6">
    <location>
        <begin position="168"/>
        <end position="190"/>
    </location>
</feature>
<comment type="caution">
    <text evidence="8">The sequence shown here is derived from an EMBL/GenBank/DDBJ whole genome shotgun (WGS) entry which is preliminary data.</text>
</comment>
<evidence type="ECO:0000256" key="5">
    <source>
        <dbReference type="ARBA" id="ARBA00023136"/>
    </source>
</evidence>
<dbReference type="Proteomes" id="UP000442694">
    <property type="component" value="Unassembled WGS sequence"/>
</dbReference>
<evidence type="ECO:0000259" key="7">
    <source>
        <dbReference type="Pfam" id="PF01061"/>
    </source>
</evidence>
<dbReference type="Pfam" id="PF01061">
    <property type="entry name" value="ABC2_membrane"/>
    <property type="match status" value="1"/>
</dbReference>
<feature type="domain" description="ABC-2 type transporter transmembrane" evidence="7">
    <location>
        <begin position="5"/>
        <end position="195"/>
    </location>
</feature>
<dbReference type="GO" id="GO:0140359">
    <property type="term" value="F:ABC-type transporter activity"/>
    <property type="evidence" value="ECO:0007669"/>
    <property type="project" value="InterPro"/>
</dbReference>
<keyword evidence="9" id="KW-1185">Reference proteome</keyword>